<feature type="region of interest" description="Disordered" evidence="2">
    <location>
        <begin position="225"/>
        <end position="255"/>
    </location>
</feature>
<accession>A0A061FY33</accession>
<evidence type="ECO:0000259" key="3">
    <source>
        <dbReference type="PROSITE" id="PS50158"/>
    </source>
</evidence>
<keyword evidence="1" id="KW-0479">Metal-binding</keyword>
<dbReference type="PROSITE" id="PS50158">
    <property type="entry name" value="ZF_CCHC"/>
    <property type="match status" value="1"/>
</dbReference>
<keyword evidence="5" id="KW-1185">Reference proteome</keyword>
<evidence type="ECO:0000256" key="1">
    <source>
        <dbReference type="PROSITE-ProRule" id="PRU00047"/>
    </source>
</evidence>
<keyword evidence="1" id="KW-0862">Zinc</keyword>
<gene>
    <name evidence="4" type="ORF">TCM_044875</name>
</gene>
<name>A0A061FY33_THECC</name>
<dbReference type="HOGENOM" id="CLU_105633_0_0_1"/>
<reference evidence="4 5" key="1">
    <citation type="journal article" date="2013" name="Genome Biol.">
        <title>The genome sequence of the most widely cultivated cacao type and its use to identify candidate genes regulating pod color.</title>
        <authorList>
            <person name="Motamayor J.C."/>
            <person name="Mockaitis K."/>
            <person name="Schmutz J."/>
            <person name="Haiminen N."/>
            <person name="Iii D.L."/>
            <person name="Cornejo O."/>
            <person name="Findley S.D."/>
            <person name="Zheng P."/>
            <person name="Utro F."/>
            <person name="Royaert S."/>
            <person name="Saski C."/>
            <person name="Jenkins J."/>
            <person name="Podicheti R."/>
            <person name="Zhao M."/>
            <person name="Scheffler B.E."/>
            <person name="Stack J.C."/>
            <person name="Feltus F.A."/>
            <person name="Mustiga G.M."/>
            <person name="Amores F."/>
            <person name="Phillips W."/>
            <person name="Marelli J.P."/>
            <person name="May G.D."/>
            <person name="Shapiro H."/>
            <person name="Ma J."/>
            <person name="Bustamante C.D."/>
            <person name="Schnell R.J."/>
            <person name="Main D."/>
            <person name="Gilbert D."/>
            <person name="Parida L."/>
            <person name="Kuhn D.N."/>
        </authorList>
    </citation>
    <scope>NUCLEOTIDE SEQUENCE [LARGE SCALE GENOMIC DNA]</scope>
    <source>
        <strain evidence="5">cv. Matina 1-6</strain>
    </source>
</reference>
<organism evidence="4 5">
    <name type="scientific">Theobroma cacao</name>
    <name type="common">Cacao</name>
    <name type="synonym">Cocoa</name>
    <dbReference type="NCBI Taxonomy" id="3641"/>
    <lineage>
        <taxon>Eukaryota</taxon>
        <taxon>Viridiplantae</taxon>
        <taxon>Streptophyta</taxon>
        <taxon>Embryophyta</taxon>
        <taxon>Tracheophyta</taxon>
        <taxon>Spermatophyta</taxon>
        <taxon>Magnoliopsida</taxon>
        <taxon>eudicotyledons</taxon>
        <taxon>Gunneridae</taxon>
        <taxon>Pentapetalae</taxon>
        <taxon>rosids</taxon>
        <taxon>malvids</taxon>
        <taxon>Malvales</taxon>
        <taxon>Malvaceae</taxon>
        <taxon>Byttnerioideae</taxon>
        <taxon>Theobroma</taxon>
    </lineage>
</organism>
<evidence type="ECO:0000256" key="2">
    <source>
        <dbReference type="SAM" id="MobiDB-lite"/>
    </source>
</evidence>
<evidence type="ECO:0000313" key="4">
    <source>
        <dbReference type="EMBL" id="EOY19684.1"/>
    </source>
</evidence>
<feature type="region of interest" description="Disordered" evidence="2">
    <location>
        <begin position="1"/>
        <end position="29"/>
    </location>
</feature>
<dbReference type="GO" id="GO:0008270">
    <property type="term" value="F:zinc ion binding"/>
    <property type="evidence" value="ECO:0007669"/>
    <property type="project" value="UniProtKB-KW"/>
</dbReference>
<dbReference type="SMART" id="SM00343">
    <property type="entry name" value="ZnF_C2HC"/>
    <property type="match status" value="1"/>
</dbReference>
<dbReference type="InterPro" id="IPR001878">
    <property type="entry name" value="Znf_CCHC"/>
</dbReference>
<feature type="domain" description="CCHC-type" evidence="3">
    <location>
        <begin position="209"/>
        <end position="225"/>
    </location>
</feature>
<dbReference type="AlphaFoldDB" id="A0A061FY33"/>
<protein>
    <recommendedName>
        <fullName evidence="3">CCHC-type domain-containing protein</fullName>
    </recommendedName>
</protein>
<dbReference type="Proteomes" id="UP000026915">
    <property type="component" value="Chromosome 10"/>
</dbReference>
<dbReference type="EMBL" id="CM001888">
    <property type="protein sequence ID" value="EOY19684.1"/>
    <property type="molecule type" value="Genomic_DNA"/>
</dbReference>
<dbReference type="Gramene" id="EOY19684">
    <property type="protein sequence ID" value="EOY19684"/>
    <property type="gene ID" value="TCM_044875"/>
</dbReference>
<proteinExistence type="predicted"/>
<keyword evidence="1" id="KW-0863">Zinc-finger</keyword>
<dbReference type="Gene3D" id="4.10.60.10">
    <property type="entry name" value="Zinc finger, CCHC-type"/>
    <property type="match status" value="1"/>
</dbReference>
<dbReference type="GO" id="GO:0003676">
    <property type="term" value="F:nucleic acid binding"/>
    <property type="evidence" value="ECO:0007669"/>
    <property type="project" value="InterPro"/>
</dbReference>
<evidence type="ECO:0000313" key="5">
    <source>
        <dbReference type="Proteomes" id="UP000026915"/>
    </source>
</evidence>
<sequence>MSPRCEQPPFTRSVGRGRGRFQRRQLGAIEEESTASTIRVALAAEQTETPPHPPPPLPLTSIPAMPLGAVQALAAFFTTIAGQAQAGQALPTVPLAPLSVPPSPLLLPPLVLDVSDSKKLKEARQHSCVSFMGESDATVAKEVVRMALRAEKLANENRSLRAELAKRRNLSVSSSQPPKRGKDSSVSRSSRRCRNCGNYHVGPCRGPARCFRCDQPSHIRRDCPQLGRATVAAPSPPAHTNMQRRDSSRLQLRQG</sequence>
<dbReference type="InParanoid" id="A0A061FY33"/>
<feature type="region of interest" description="Disordered" evidence="2">
    <location>
        <begin position="164"/>
        <end position="192"/>
    </location>
</feature>